<evidence type="ECO:0000256" key="1">
    <source>
        <dbReference type="SAM" id="MobiDB-lite"/>
    </source>
</evidence>
<evidence type="ECO:0000256" key="2">
    <source>
        <dbReference type="SAM" id="Phobius"/>
    </source>
</evidence>
<dbReference type="Proteomes" id="UP000789759">
    <property type="component" value="Unassembled WGS sequence"/>
</dbReference>
<evidence type="ECO:0000313" key="3">
    <source>
        <dbReference type="EMBL" id="CAG8723723.1"/>
    </source>
</evidence>
<feature type="transmembrane region" description="Helical" evidence="2">
    <location>
        <begin position="484"/>
        <end position="505"/>
    </location>
</feature>
<feature type="compositionally biased region" description="Basic residues" evidence="1">
    <location>
        <begin position="360"/>
        <end position="376"/>
    </location>
</feature>
<keyword evidence="2" id="KW-0812">Transmembrane</keyword>
<comment type="caution">
    <text evidence="3">The sequence shown here is derived from an EMBL/GenBank/DDBJ whole genome shotgun (WGS) entry which is preliminary data.</text>
</comment>
<protein>
    <submittedName>
        <fullName evidence="3">6441_t:CDS:1</fullName>
    </submittedName>
</protein>
<dbReference type="OrthoDB" id="294541at2759"/>
<feature type="transmembrane region" description="Helical" evidence="2">
    <location>
        <begin position="221"/>
        <end position="241"/>
    </location>
</feature>
<dbReference type="PANTHER" id="PTHR16189">
    <property type="entry name" value="TRANSMEMBRANE PROTEIN 104-RELATED"/>
    <property type="match status" value="1"/>
</dbReference>
<keyword evidence="2" id="KW-0472">Membrane</keyword>
<feature type="transmembrane region" description="Helical" evidence="2">
    <location>
        <begin position="137"/>
        <end position="160"/>
    </location>
</feature>
<feature type="region of interest" description="Disordered" evidence="1">
    <location>
        <begin position="333"/>
        <end position="383"/>
    </location>
</feature>
<keyword evidence="2" id="KW-1133">Transmembrane helix</keyword>
<dbReference type="AlphaFoldDB" id="A0A9N9NDK5"/>
<gene>
    <name evidence="3" type="ORF">CPELLU_LOCUS13048</name>
</gene>
<feature type="transmembrane region" description="Helical" evidence="2">
    <location>
        <begin position="39"/>
        <end position="63"/>
    </location>
</feature>
<keyword evidence="4" id="KW-1185">Reference proteome</keyword>
<dbReference type="PANTHER" id="PTHR16189:SF3">
    <property type="entry name" value="AMINO ACID TRANSPORTER TRANSMEMBRANE DOMAIN-CONTAINING PROTEIN"/>
    <property type="match status" value="1"/>
</dbReference>
<sequence length="515" mass="57209">MDSLTISIFGKTCGIGIYPTGGLYCVTEQSGTGSPFGNAYMLITAGYLISLVMVIPLGVLELVDNVRIQIASFVTLIFIIIVWLVTFIIHGLTRDFVPFVGNSQSQVVGTVLYNYAFITTVPSWVHDTGRNVPIRKIVWISIIISTILYVSLGVLGGMAYVMDSKSNIIAVIGQSNQRTIVSLITTYLFPIAALVTSIPVFTIVVRLNLMNNNNLNKKSAILLSSFIPWIVILPFQTGVWLNEFMNWTSLIFSTISNFVLPFYLYHLSYKQNLIKDDKHERLTVPSVTDQFSIKSIVITQIDDPVKIVTPADKNNNLSLPIVICPSSPKIYSKNHPIPDDDDSHDNDHLTPSMRTPDTLRRRRSRSPSKSRSHSRSSSKVSIETCEADSHNSLKIDVKSFDVPTLKTSQPTIIISDKKCETDIIDNLHINSLSINSHDPSLSRSPSPILIFEEITSMKSDENENSKPDVFIAFPGLNPKYGIRIATFCGIIAILLACTMIFYDFVELGMGNNVFS</sequence>
<dbReference type="EMBL" id="CAJVQA010013363">
    <property type="protein sequence ID" value="CAG8723723.1"/>
    <property type="molecule type" value="Genomic_DNA"/>
</dbReference>
<feature type="transmembrane region" description="Helical" evidence="2">
    <location>
        <begin position="70"/>
        <end position="93"/>
    </location>
</feature>
<feature type="transmembrane region" description="Helical" evidence="2">
    <location>
        <begin position="247"/>
        <end position="265"/>
    </location>
</feature>
<proteinExistence type="predicted"/>
<organism evidence="3 4">
    <name type="scientific">Cetraspora pellucida</name>
    <dbReference type="NCBI Taxonomy" id="1433469"/>
    <lineage>
        <taxon>Eukaryota</taxon>
        <taxon>Fungi</taxon>
        <taxon>Fungi incertae sedis</taxon>
        <taxon>Mucoromycota</taxon>
        <taxon>Glomeromycotina</taxon>
        <taxon>Glomeromycetes</taxon>
        <taxon>Diversisporales</taxon>
        <taxon>Gigasporaceae</taxon>
        <taxon>Cetraspora</taxon>
    </lineage>
</organism>
<feature type="transmembrane region" description="Helical" evidence="2">
    <location>
        <begin position="180"/>
        <end position="209"/>
    </location>
</feature>
<reference evidence="3" key="1">
    <citation type="submission" date="2021-06" db="EMBL/GenBank/DDBJ databases">
        <authorList>
            <person name="Kallberg Y."/>
            <person name="Tangrot J."/>
            <person name="Rosling A."/>
        </authorList>
    </citation>
    <scope>NUCLEOTIDE SEQUENCE</scope>
    <source>
        <strain evidence="3">FL966</strain>
    </source>
</reference>
<evidence type="ECO:0000313" key="4">
    <source>
        <dbReference type="Proteomes" id="UP000789759"/>
    </source>
</evidence>
<name>A0A9N9NDK5_9GLOM</name>
<accession>A0A9N9NDK5</accession>
<feature type="transmembrane region" description="Helical" evidence="2">
    <location>
        <begin position="105"/>
        <end position="125"/>
    </location>
</feature>